<dbReference type="InterPro" id="IPR002853">
    <property type="entry name" value="TFIIE_asu"/>
</dbReference>
<sequence length="288" mass="34210">MAVEYEKKMHQLITYVIKVFYSPQHSVFMSFLLEKTILTEEECCRLMKLLNREFNKIVMRLREDKLIRVEQKLHTTSVGKDELKTVYYINYAEVRDVIKYKIMKMNNLVEKSNRVKEDMLKCIICDKTYSMLDAQAFVEDFVFKCPICKNELLECTVQNERNGIDNRTFINKLEYLIRLLKAVDQYKIPNMDYFQMKNLKAQKSKTTEETAVQEAEEKEIEEVEPVQNDSEEFDVKENKVPSPIEKKTSEIVYVTVNGIEKDIDKITEEDKEKMTEDEYVAYYEKCGM</sequence>
<dbReference type="Pfam" id="PF02002">
    <property type="entry name" value="TFIIE_alpha"/>
    <property type="match status" value="1"/>
</dbReference>
<evidence type="ECO:0000256" key="1">
    <source>
        <dbReference type="ARBA" id="ARBA00023015"/>
    </source>
</evidence>
<dbReference type="GO" id="GO:0006367">
    <property type="term" value="P:transcription initiation at RNA polymerase II promoter"/>
    <property type="evidence" value="ECO:0007669"/>
    <property type="project" value="InterPro"/>
</dbReference>
<dbReference type="EMBL" id="LWDP01000042">
    <property type="protein sequence ID" value="ORD93872.1"/>
    <property type="molecule type" value="Genomic_DNA"/>
</dbReference>
<dbReference type="PROSITE" id="PS51344">
    <property type="entry name" value="HTH_TFE_IIE"/>
    <property type="match status" value="1"/>
</dbReference>
<proteinExistence type="predicted"/>
<dbReference type="GO" id="GO:0005673">
    <property type="term" value="C:transcription factor TFIIE complex"/>
    <property type="evidence" value="ECO:0007669"/>
    <property type="project" value="TreeGrafter"/>
</dbReference>
<organism evidence="5 6">
    <name type="scientific">Enterospora canceri</name>
    <dbReference type="NCBI Taxonomy" id="1081671"/>
    <lineage>
        <taxon>Eukaryota</taxon>
        <taxon>Fungi</taxon>
        <taxon>Fungi incertae sedis</taxon>
        <taxon>Microsporidia</taxon>
        <taxon>Enterocytozoonidae</taxon>
        <taxon>Enterospora</taxon>
    </lineage>
</organism>
<feature type="domain" description="HTH TFE/IIEalpha-type" evidence="4">
    <location>
        <begin position="9"/>
        <end position="99"/>
    </location>
</feature>
<evidence type="ECO:0000256" key="3">
    <source>
        <dbReference type="SAM" id="MobiDB-lite"/>
    </source>
</evidence>
<protein>
    <submittedName>
        <fullName evidence="5">T2EA</fullName>
    </submittedName>
</protein>
<dbReference type="PANTHER" id="PTHR13097:SF7">
    <property type="entry name" value="GENERAL TRANSCRIPTION FACTOR IIE SUBUNIT 1"/>
    <property type="match status" value="1"/>
</dbReference>
<dbReference type="AlphaFoldDB" id="A0A1Y1S653"/>
<dbReference type="OrthoDB" id="361102at2759"/>
<feature type="region of interest" description="Disordered" evidence="3">
    <location>
        <begin position="216"/>
        <end position="240"/>
    </location>
</feature>
<accession>A0A1Y1S653</accession>
<feature type="compositionally biased region" description="Acidic residues" evidence="3">
    <location>
        <begin position="216"/>
        <end position="232"/>
    </location>
</feature>
<dbReference type="PANTHER" id="PTHR13097">
    <property type="entry name" value="TRANSCRIPTION INITIATION FACTOR IIE, ALPHA SUBUNIT"/>
    <property type="match status" value="1"/>
</dbReference>
<dbReference type="Proteomes" id="UP000192639">
    <property type="component" value="Unassembled WGS sequence"/>
</dbReference>
<evidence type="ECO:0000313" key="6">
    <source>
        <dbReference type="Proteomes" id="UP000192639"/>
    </source>
</evidence>
<dbReference type="InterPro" id="IPR039997">
    <property type="entry name" value="TFE"/>
</dbReference>
<keyword evidence="1" id="KW-0805">Transcription regulation</keyword>
<dbReference type="SMART" id="SM00531">
    <property type="entry name" value="TFIIE"/>
    <property type="match status" value="1"/>
</dbReference>
<comment type="caution">
    <text evidence="5">The sequence shown here is derived from an EMBL/GenBank/DDBJ whole genome shotgun (WGS) entry which is preliminary data.</text>
</comment>
<evidence type="ECO:0000256" key="2">
    <source>
        <dbReference type="ARBA" id="ARBA00023163"/>
    </source>
</evidence>
<dbReference type="InterPro" id="IPR024550">
    <property type="entry name" value="TFIIEa/SarR/Rpc3_HTH_dom"/>
</dbReference>
<name>A0A1Y1S653_9MICR</name>
<gene>
    <name evidence="5" type="primary">T2EA</name>
    <name evidence="5" type="ORF">ECANGB1_1430</name>
</gene>
<reference evidence="5 6" key="1">
    <citation type="journal article" date="2017" name="Environ. Microbiol.">
        <title>Decay of the glycolytic pathway and adaptation to intranuclear parasitism within Enterocytozoonidae microsporidia.</title>
        <authorList>
            <person name="Wiredu Boakye D."/>
            <person name="Jaroenlak P."/>
            <person name="Prachumwat A."/>
            <person name="Williams T.A."/>
            <person name="Bateman K.S."/>
            <person name="Itsathitphaisarn O."/>
            <person name="Sritunyalucksana K."/>
            <person name="Paszkiewicz K.H."/>
            <person name="Moore K.A."/>
            <person name="Stentiford G.D."/>
            <person name="Williams B.A."/>
        </authorList>
    </citation>
    <scope>NUCLEOTIDE SEQUENCE [LARGE SCALE GENOMIC DNA]</scope>
    <source>
        <strain evidence="5 6">GB1</strain>
    </source>
</reference>
<dbReference type="InterPro" id="IPR017919">
    <property type="entry name" value="TFIIE/TFIIEa_HTH"/>
</dbReference>
<dbReference type="VEuPathDB" id="MicrosporidiaDB:ECANGB1_1430"/>
<evidence type="ECO:0000259" key="4">
    <source>
        <dbReference type="PROSITE" id="PS51344"/>
    </source>
</evidence>
<keyword evidence="2" id="KW-0804">Transcription</keyword>
<keyword evidence="6" id="KW-1185">Reference proteome</keyword>
<evidence type="ECO:0000313" key="5">
    <source>
        <dbReference type="EMBL" id="ORD93872.1"/>
    </source>
</evidence>